<evidence type="ECO:0000313" key="1">
    <source>
        <dbReference type="EMBL" id="MFD2420485.1"/>
    </source>
</evidence>
<evidence type="ECO:0000313" key="2">
    <source>
        <dbReference type="Proteomes" id="UP001597417"/>
    </source>
</evidence>
<gene>
    <name evidence="1" type="ORF">ACFSXZ_29575</name>
</gene>
<dbReference type="EMBL" id="JBHUKR010000019">
    <property type="protein sequence ID" value="MFD2420485.1"/>
    <property type="molecule type" value="Genomic_DNA"/>
</dbReference>
<dbReference type="Proteomes" id="UP001597417">
    <property type="component" value="Unassembled WGS sequence"/>
</dbReference>
<accession>A0ABW5G0M8</accession>
<sequence>MLSDDTQELLDLDVRELDLVGPADQAPTQSAAARTITTCAAC</sequence>
<name>A0ABW5G0M8_9PSEU</name>
<proteinExistence type="predicted"/>
<comment type="caution">
    <text evidence="1">The sequence shown here is derived from an EMBL/GenBank/DDBJ whole genome shotgun (WGS) entry which is preliminary data.</text>
</comment>
<protein>
    <recommendedName>
        <fullName evidence="3">Thiazolylpeptide-type bacteriocin</fullName>
    </recommendedName>
</protein>
<organism evidence="1 2">
    <name type="scientific">Amycolatopsis pigmentata</name>
    <dbReference type="NCBI Taxonomy" id="450801"/>
    <lineage>
        <taxon>Bacteria</taxon>
        <taxon>Bacillati</taxon>
        <taxon>Actinomycetota</taxon>
        <taxon>Actinomycetes</taxon>
        <taxon>Pseudonocardiales</taxon>
        <taxon>Pseudonocardiaceae</taxon>
        <taxon>Amycolatopsis</taxon>
    </lineage>
</organism>
<evidence type="ECO:0008006" key="3">
    <source>
        <dbReference type="Google" id="ProtNLM"/>
    </source>
</evidence>
<keyword evidence="2" id="KW-1185">Reference proteome</keyword>
<dbReference type="RefSeq" id="WP_378268564.1">
    <property type="nucleotide sequence ID" value="NZ_JBHUKR010000019.1"/>
</dbReference>
<reference evidence="2" key="1">
    <citation type="journal article" date="2019" name="Int. J. Syst. Evol. Microbiol.">
        <title>The Global Catalogue of Microorganisms (GCM) 10K type strain sequencing project: providing services to taxonomists for standard genome sequencing and annotation.</title>
        <authorList>
            <consortium name="The Broad Institute Genomics Platform"/>
            <consortium name="The Broad Institute Genome Sequencing Center for Infectious Disease"/>
            <person name="Wu L."/>
            <person name="Ma J."/>
        </authorList>
    </citation>
    <scope>NUCLEOTIDE SEQUENCE [LARGE SCALE GENOMIC DNA]</scope>
    <source>
        <strain evidence="2">CGMCC 4.7645</strain>
    </source>
</reference>